<gene>
    <name evidence="2" type="ORF">N866_03830</name>
</gene>
<dbReference type="InterPro" id="IPR001307">
    <property type="entry name" value="Thiosulphate_STrfase_CS"/>
</dbReference>
<dbReference type="InterPro" id="IPR001763">
    <property type="entry name" value="Rhodanese-like_dom"/>
</dbReference>
<name>A0A021VP64_9CELL</name>
<reference evidence="2 3" key="1">
    <citation type="submission" date="2014-01" db="EMBL/GenBank/DDBJ databases">
        <title>Actinotalea ferrariae CF5-4.</title>
        <authorList>
            <person name="Chen F."/>
            <person name="Li Y."/>
            <person name="Wang G."/>
        </authorList>
    </citation>
    <scope>NUCLEOTIDE SEQUENCE [LARGE SCALE GENOMIC DNA]</scope>
    <source>
        <strain evidence="2 3">CF5-4</strain>
    </source>
</reference>
<accession>A0A021VP64</accession>
<evidence type="ECO:0000313" key="2">
    <source>
        <dbReference type="EMBL" id="EYR62984.1"/>
    </source>
</evidence>
<dbReference type="CDD" id="cd00158">
    <property type="entry name" value="RHOD"/>
    <property type="match status" value="1"/>
</dbReference>
<proteinExistence type="predicted"/>
<dbReference type="SUPFAM" id="SSF52821">
    <property type="entry name" value="Rhodanese/Cell cycle control phosphatase"/>
    <property type="match status" value="1"/>
</dbReference>
<dbReference type="InterPro" id="IPR036873">
    <property type="entry name" value="Rhodanese-like_dom_sf"/>
</dbReference>
<keyword evidence="3" id="KW-1185">Reference proteome</keyword>
<evidence type="ECO:0000259" key="1">
    <source>
        <dbReference type="PROSITE" id="PS50206"/>
    </source>
</evidence>
<dbReference type="RefSeq" id="WP_052023001.1">
    <property type="nucleotide sequence ID" value="NZ_AXCW01000141.1"/>
</dbReference>
<dbReference type="Gene3D" id="3.40.250.10">
    <property type="entry name" value="Rhodanese-like domain"/>
    <property type="match status" value="1"/>
</dbReference>
<dbReference type="Pfam" id="PF00581">
    <property type="entry name" value="Rhodanese"/>
    <property type="match status" value="1"/>
</dbReference>
<dbReference type="AlphaFoldDB" id="A0A021VP64"/>
<dbReference type="EMBL" id="AXCW01000141">
    <property type="protein sequence ID" value="EYR62984.1"/>
    <property type="molecule type" value="Genomic_DNA"/>
</dbReference>
<dbReference type="PANTHER" id="PTHR43031:SF1">
    <property type="entry name" value="PYRIDINE NUCLEOTIDE-DISULPHIDE OXIDOREDUCTASE"/>
    <property type="match status" value="1"/>
</dbReference>
<organism evidence="2 3">
    <name type="scientific">Actinotalea ferrariae CF5-4</name>
    <dbReference type="NCBI Taxonomy" id="948458"/>
    <lineage>
        <taxon>Bacteria</taxon>
        <taxon>Bacillati</taxon>
        <taxon>Actinomycetota</taxon>
        <taxon>Actinomycetes</taxon>
        <taxon>Micrococcales</taxon>
        <taxon>Cellulomonadaceae</taxon>
        <taxon>Actinotalea</taxon>
    </lineage>
</organism>
<dbReference type="SMART" id="SM00450">
    <property type="entry name" value="RHOD"/>
    <property type="match status" value="1"/>
</dbReference>
<dbReference type="GO" id="GO:0004792">
    <property type="term" value="F:thiosulfate-cyanide sulfurtransferase activity"/>
    <property type="evidence" value="ECO:0007669"/>
    <property type="project" value="InterPro"/>
</dbReference>
<keyword evidence="2" id="KW-0808">Transferase</keyword>
<dbReference type="Proteomes" id="UP000019753">
    <property type="component" value="Unassembled WGS sequence"/>
</dbReference>
<feature type="domain" description="Rhodanese" evidence="1">
    <location>
        <begin position="13"/>
        <end position="100"/>
    </location>
</feature>
<comment type="caution">
    <text evidence="2">The sequence shown here is derived from an EMBL/GenBank/DDBJ whole genome shotgun (WGS) entry which is preliminary data.</text>
</comment>
<dbReference type="InterPro" id="IPR050229">
    <property type="entry name" value="GlpE_sulfurtransferase"/>
</dbReference>
<sequence>MSEVTIEQLAAAPTEGAYVVDVREPQEYVAGHVPGAVLLPMSQLGARVGELPTDRPLYLVCRTGNRSLQVTTALRPHGYDAHSVRGGTEAWVASGRAVITGTESGTETGTVTDAHA</sequence>
<dbReference type="PANTHER" id="PTHR43031">
    <property type="entry name" value="FAD-DEPENDENT OXIDOREDUCTASE"/>
    <property type="match status" value="1"/>
</dbReference>
<protein>
    <submittedName>
        <fullName evidence="2">Sulfurtransferase</fullName>
    </submittedName>
</protein>
<dbReference type="PROSITE" id="PS50206">
    <property type="entry name" value="RHODANESE_3"/>
    <property type="match status" value="1"/>
</dbReference>
<dbReference type="PROSITE" id="PS00380">
    <property type="entry name" value="RHODANESE_1"/>
    <property type="match status" value="1"/>
</dbReference>
<dbReference type="OrthoDB" id="9800872at2"/>
<evidence type="ECO:0000313" key="3">
    <source>
        <dbReference type="Proteomes" id="UP000019753"/>
    </source>
</evidence>